<dbReference type="SUPFAM" id="SSF48726">
    <property type="entry name" value="Immunoglobulin"/>
    <property type="match status" value="2"/>
</dbReference>
<dbReference type="GeneID" id="103012355"/>
<feature type="region of interest" description="Disordered" evidence="1">
    <location>
        <begin position="1"/>
        <end position="90"/>
    </location>
</feature>
<name>A0A452C8D9_BALAC</name>
<protein>
    <submittedName>
        <fullName evidence="4">LOW QUALITY PROTEIN: myosin-binding protein H-like</fullName>
    </submittedName>
</protein>
<evidence type="ECO:0000313" key="4">
    <source>
        <dbReference type="RefSeq" id="XP_028019184.2"/>
    </source>
</evidence>
<dbReference type="Proteomes" id="UP001652580">
    <property type="component" value="Chromosome 1"/>
</dbReference>
<dbReference type="InterPro" id="IPR036179">
    <property type="entry name" value="Ig-like_dom_sf"/>
</dbReference>
<evidence type="ECO:0000259" key="2">
    <source>
        <dbReference type="PROSITE" id="PS50835"/>
    </source>
</evidence>
<evidence type="ECO:0000256" key="1">
    <source>
        <dbReference type="SAM" id="MobiDB-lite"/>
    </source>
</evidence>
<reference evidence="3" key="1">
    <citation type="submission" date="2025-05" db="UniProtKB">
        <authorList>
            <consortium name="RefSeq"/>
        </authorList>
    </citation>
    <scope>NUCLEOTIDE SEQUENCE [LARGE SCALE GENOMIC DNA]</scope>
</reference>
<organism evidence="3 4">
    <name type="scientific">Balaenoptera acutorostrata</name>
    <name type="common">Common minke whale</name>
    <name type="synonym">Balaena rostrata</name>
    <dbReference type="NCBI Taxonomy" id="9767"/>
    <lineage>
        <taxon>Eukaryota</taxon>
        <taxon>Metazoa</taxon>
        <taxon>Chordata</taxon>
        <taxon>Craniata</taxon>
        <taxon>Vertebrata</taxon>
        <taxon>Euteleostomi</taxon>
        <taxon>Mammalia</taxon>
        <taxon>Eutheria</taxon>
        <taxon>Laurasiatheria</taxon>
        <taxon>Artiodactyla</taxon>
        <taxon>Whippomorpha</taxon>
        <taxon>Cetacea</taxon>
        <taxon>Mysticeti</taxon>
        <taxon>Balaenopteridae</taxon>
        <taxon>Balaenoptera</taxon>
    </lineage>
</organism>
<accession>A0A452C8D9</accession>
<dbReference type="Pfam" id="PF07679">
    <property type="entry name" value="I-set"/>
    <property type="match status" value="2"/>
</dbReference>
<dbReference type="AlphaFoldDB" id="A0A452C8D9"/>
<dbReference type="PANTHER" id="PTHR47633:SF15">
    <property type="entry name" value="IG-LIKE DOMAIN-CONTAINING PROTEIN"/>
    <property type="match status" value="1"/>
</dbReference>
<feature type="domain" description="Ig-like" evidence="2">
    <location>
        <begin position="261"/>
        <end position="331"/>
    </location>
</feature>
<dbReference type="InterPro" id="IPR013098">
    <property type="entry name" value="Ig_I-set"/>
</dbReference>
<dbReference type="InParanoid" id="A0A452C8D9"/>
<feature type="compositionally biased region" description="Basic and acidic residues" evidence="1">
    <location>
        <begin position="16"/>
        <end position="31"/>
    </location>
</feature>
<dbReference type="Gene3D" id="2.60.40.10">
    <property type="entry name" value="Immunoglobulins"/>
    <property type="match status" value="2"/>
</dbReference>
<dbReference type="SMART" id="SM00409">
    <property type="entry name" value="IG"/>
    <property type="match status" value="2"/>
</dbReference>
<gene>
    <name evidence="4" type="primary">MYBPHL</name>
</gene>
<evidence type="ECO:0000313" key="3">
    <source>
        <dbReference type="Proteomes" id="UP001652580"/>
    </source>
</evidence>
<sequence length="341" mass="36332">MEAATALEVASGSTPKVKEASLAEMLTEPRLHLGGGPSAPFPSSCPPQKVIHGDGEAVGPPPTPTSPLAPTGNPSLFEPELHGSRDHPEEEFGSLSVVSPLATAPKCGLKGPDLVCGLRATSTQRLNPPASQRAPQDLGPDHQALRQTYIRKVGDTLNLLIPFQGKPQPQAICTHDGCALDASHVSMWNGERDSILFIREAQRADSGHYQLRVQLSGLEATATIDTLVIAVAHGAGALSPRQLHSLQPHCRQLLYCTTVIGCDTQLFCCVHASPKPKTIWLKNKMDIQGNPKYRALTHLGICSLEIHKPGPFDGGIYTCKAVNSLGEASVDCRVDVKVLVN</sequence>
<feature type="compositionally biased region" description="Basic and acidic residues" evidence="1">
    <location>
        <begin position="79"/>
        <end position="90"/>
    </location>
</feature>
<dbReference type="InterPro" id="IPR013783">
    <property type="entry name" value="Ig-like_fold"/>
</dbReference>
<dbReference type="InterPro" id="IPR003599">
    <property type="entry name" value="Ig_sub"/>
</dbReference>
<dbReference type="STRING" id="310752.A0A452C8D9"/>
<dbReference type="RefSeq" id="XP_028019184.2">
    <property type="nucleotide sequence ID" value="XM_028163383.2"/>
</dbReference>
<reference evidence="4" key="2">
    <citation type="submission" date="2025-08" db="UniProtKB">
        <authorList>
            <consortium name="RefSeq"/>
        </authorList>
    </citation>
    <scope>IDENTIFICATION</scope>
</reference>
<proteinExistence type="predicted"/>
<dbReference type="InterPro" id="IPR007110">
    <property type="entry name" value="Ig-like_dom"/>
</dbReference>
<dbReference type="PROSITE" id="PS50835">
    <property type="entry name" value="IG_LIKE"/>
    <property type="match status" value="1"/>
</dbReference>
<keyword evidence="3" id="KW-1185">Reference proteome</keyword>
<dbReference type="PANTHER" id="PTHR47633">
    <property type="entry name" value="IMMUNOGLOBULIN"/>
    <property type="match status" value="1"/>
</dbReference>